<evidence type="ECO:0000313" key="4">
    <source>
        <dbReference type="EMBL" id="GAA3156659.1"/>
    </source>
</evidence>
<sequence length="605" mass="63601">MARWLQDIDIEEGIVGGRHRTDELDDGYASYREPSRRRRGGRGKVLVPLAGSVALAVLLGVAAFVIINRDRGCSGDAAELRVTASPDIHLAVSQIAERFNKAGHDVGGGCASIKVAKAASSTVAAGLSGSGGKVGAMDLWIPDSSLWVTTARSKNPDVPAPIVSVAQSPVVLAASGSVVANLRRSLGDASWAGMIDATNAANVDGPGRKVRVLTLDPALNAAGLGALLAASAVATTAGAGEQQLVGAMKTLSGSTVKDQNALLSSLSVKGTRIPLGVSSEQGVWAFNSTKKPEVPAVPLYPAEGTFNLDYPAVITTEDAGAREVAEAFVKELGTAAAQKTLQDQGFRTPDGKGGKAISDTDGFRAEAPEALPTPDAKTVARMAQSWSRINLGTRLVTLLDVSGTMAYPIPGTGMTRMQAISKISIEGMKPFPNSSEMGLWEFSTHLDGRGVDYRELVSVGPLTENVNGVLRRDLLNQKLLGIRARATGDTGLNDSLAAAYRMMKEGYKADKINTILVMTDGAGNDDPDGGMSNQELLRFLEKEFDPEKPISILIIAFGPDAPKGKRQMEAVAKATNGDAYIVNDILEIRKVFLEGMSRRLCSPHC</sequence>
<evidence type="ECO:0000256" key="2">
    <source>
        <dbReference type="SAM" id="Phobius"/>
    </source>
</evidence>
<dbReference type="SUPFAM" id="SSF53300">
    <property type="entry name" value="vWA-like"/>
    <property type="match status" value="1"/>
</dbReference>
<proteinExistence type="predicted"/>
<reference evidence="5" key="1">
    <citation type="journal article" date="2019" name="Int. J. Syst. Evol. Microbiol.">
        <title>The Global Catalogue of Microorganisms (GCM) 10K type strain sequencing project: providing services to taxonomists for standard genome sequencing and annotation.</title>
        <authorList>
            <consortium name="The Broad Institute Genomics Platform"/>
            <consortium name="The Broad Institute Genome Sequencing Center for Infectious Disease"/>
            <person name="Wu L."/>
            <person name="Ma J."/>
        </authorList>
    </citation>
    <scope>NUCLEOTIDE SEQUENCE [LARGE SCALE GENOMIC DNA]</scope>
    <source>
        <strain evidence="5">JCM 9373</strain>
    </source>
</reference>
<comment type="caution">
    <text evidence="4">The sequence shown here is derived from an EMBL/GenBank/DDBJ whole genome shotgun (WGS) entry which is preliminary data.</text>
</comment>
<evidence type="ECO:0000259" key="3">
    <source>
        <dbReference type="PROSITE" id="PS50234"/>
    </source>
</evidence>
<dbReference type="EMBL" id="BAAAUT010000053">
    <property type="protein sequence ID" value="GAA3156659.1"/>
    <property type="molecule type" value="Genomic_DNA"/>
</dbReference>
<keyword evidence="5" id="KW-1185">Reference proteome</keyword>
<protein>
    <submittedName>
        <fullName evidence="4">Substrate-binding domain-containing protein</fullName>
    </submittedName>
</protein>
<dbReference type="InterPro" id="IPR002035">
    <property type="entry name" value="VWF_A"/>
</dbReference>
<organism evidence="4 5">
    <name type="scientific">Planomonospora alba</name>
    <dbReference type="NCBI Taxonomy" id="161354"/>
    <lineage>
        <taxon>Bacteria</taxon>
        <taxon>Bacillati</taxon>
        <taxon>Actinomycetota</taxon>
        <taxon>Actinomycetes</taxon>
        <taxon>Streptosporangiales</taxon>
        <taxon>Streptosporangiaceae</taxon>
        <taxon>Planomonospora</taxon>
    </lineage>
</organism>
<dbReference type="SUPFAM" id="SSF53850">
    <property type="entry name" value="Periplasmic binding protein-like II"/>
    <property type="match status" value="1"/>
</dbReference>
<feature type="region of interest" description="Disordered" evidence="1">
    <location>
        <begin position="344"/>
        <end position="368"/>
    </location>
</feature>
<dbReference type="InterPro" id="IPR036465">
    <property type="entry name" value="vWFA_dom_sf"/>
</dbReference>
<dbReference type="Pfam" id="PF13531">
    <property type="entry name" value="SBP_bac_11"/>
    <property type="match status" value="1"/>
</dbReference>
<dbReference type="RefSeq" id="WP_344864333.1">
    <property type="nucleotide sequence ID" value="NZ_BAAAUT010000053.1"/>
</dbReference>
<keyword evidence="2" id="KW-0812">Transmembrane</keyword>
<gene>
    <name evidence="4" type="ORF">GCM10010466_54380</name>
</gene>
<accession>A0ABP6NS93</accession>
<dbReference type="PROSITE" id="PS50234">
    <property type="entry name" value="VWFA"/>
    <property type="match status" value="1"/>
</dbReference>
<keyword evidence="2" id="KW-1133">Transmembrane helix</keyword>
<evidence type="ECO:0000256" key="1">
    <source>
        <dbReference type="SAM" id="MobiDB-lite"/>
    </source>
</evidence>
<dbReference type="SMART" id="SM00327">
    <property type="entry name" value="VWA"/>
    <property type="match status" value="1"/>
</dbReference>
<dbReference type="Gene3D" id="3.40.50.410">
    <property type="entry name" value="von Willebrand factor, type A domain"/>
    <property type="match status" value="1"/>
</dbReference>
<feature type="domain" description="VWFA" evidence="3">
    <location>
        <begin position="394"/>
        <end position="596"/>
    </location>
</feature>
<keyword evidence="2" id="KW-0472">Membrane</keyword>
<dbReference type="Proteomes" id="UP001500320">
    <property type="component" value="Unassembled WGS sequence"/>
</dbReference>
<name>A0ABP6NS93_9ACTN</name>
<feature type="transmembrane region" description="Helical" evidence="2">
    <location>
        <begin position="45"/>
        <end position="67"/>
    </location>
</feature>
<evidence type="ECO:0000313" key="5">
    <source>
        <dbReference type="Proteomes" id="UP001500320"/>
    </source>
</evidence>